<feature type="transmembrane region" description="Helical" evidence="1">
    <location>
        <begin position="145"/>
        <end position="165"/>
    </location>
</feature>
<keyword evidence="3" id="KW-1185">Reference proteome</keyword>
<dbReference type="AlphaFoldDB" id="A0A9X7UT45"/>
<feature type="transmembrane region" description="Helical" evidence="1">
    <location>
        <begin position="197"/>
        <end position="217"/>
    </location>
</feature>
<dbReference type="PANTHER" id="PTHR36434:SF1">
    <property type="entry name" value="MEMBRANE PROTEASE YUGP-RELATED"/>
    <property type="match status" value="1"/>
</dbReference>
<protein>
    <submittedName>
        <fullName evidence="2">Peptidase</fullName>
    </submittedName>
</protein>
<keyword evidence="1" id="KW-0472">Membrane</keyword>
<keyword evidence="1" id="KW-1133">Transmembrane helix</keyword>
<evidence type="ECO:0000313" key="2">
    <source>
        <dbReference type="EMBL" id="QQD23207.1"/>
    </source>
</evidence>
<proteinExistence type="predicted"/>
<accession>A0A9X7UT45</accession>
<gene>
    <name evidence="2" type="ORF">GJQ55_01395</name>
</gene>
<keyword evidence="1" id="KW-0812">Transmembrane</keyword>
<dbReference type="Proteomes" id="UP000596074">
    <property type="component" value="Chromosome"/>
</dbReference>
<dbReference type="KEGG" id="vcw:GJQ55_01395"/>
<evidence type="ECO:0000256" key="1">
    <source>
        <dbReference type="SAM" id="Phobius"/>
    </source>
</evidence>
<organism evidence="2 3">
    <name type="scientific">Venatoribacter cucullus</name>
    <dbReference type="NCBI Taxonomy" id="2661630"/>
    <lineage>
        <taxon>Bacteria</taxon>
        <taxon>Pseudomonadati</taxon>
        <taxon>Pseudomonadota</taxon>
        <taxon>Gammaproteobacteria</taxon>
        <taxon>Oceanospirillales</taxon>
        <taxon>Oceanospirillaceae</taxon>
        <taxon>Venatoribacter</taxon>
    </lineage>
</organism>
<sequence length="225" mass="24719">MLWIMLGVGVLALLVLPGWWVKRVLRRHAGERPDYPGTGGDMARHLLGKLGLDDVTVVSSDAGDHYDPRSRSVRLTPDKLDGKSLTAVVVAAHEVGHAVQHARGEPLFHSRTALAYLAIWMQRLAPAALLITPFLAFYTPSASRLALIIAVGAMLIGTLVHLATLPVEWDASFGKALPLLQDGGYLNEQDMQDARRILLAAALTYVAGSLFSLLNVWQWLRYLRR</sequence>
<dbReference type="PANTHER" id="PTHR36434">
    <property type="entry name" value="MEMBRANE PROTEASE YUGP-RELATED"/>
    <property type="match status" value="1"/>
</dbReference>
<name>A0A9X7UT45_9GAMM</name>
<feature type="transmembrane region" description="Helical" evidence="1">
    <location>
        <begin position="113"/>
        <end position="138"/>
    </location>
</feature>
<dbReference type="EMBL" id="CP046056">
    <property type="protein sequence ID" value="QQD23207.1"/>
    <property type="molecule type" value="Genomic_DNA"/>
</dbReference>
<dbReference type="InterPro" id="IPR007395">
    <property type="entry name" value="Zn_peptidase_2"/>
</dbReference>
<reference evidence="2 3" key="1">
    <citation type="submission" date="2019-11" db="EMBL/GenBank/DDBJ databases">
        <title>Venatorbacter sp. nov. a predator of Campylobacter and other Gram-negative bacteria.</title>
        <authorList>
            <person name="Saeedi A."/>
            <person name="Cummings N.J."/>
            <person name="Connerton I.F."/>
            <person name="Connerton P.L."/>
        </authorList>
    </citation>
    <scope>NUCLEOTIDE SEQUENCE [LARGE SCALE GENOMIC DNA]</scope>
    <source>
        <strain evidence="2">XL5</strain>
    </source>
</reference>
<evidence type="ECO:0000313" key="3">
    <source>
        <dbReference type="Proteomes" id="UP000596074"/>
    </source>
</evidence>
<dbReference type="Pfam" id="PF04298">
    <property type="entry name" value="Zn_peptidase_2"/>
    <property type="match status" value="1"/>
</dbReference>
<dbReference type="RefSeq" id="WP_228345720.1">
    <property type="nucleotide sequence ID" value="NZ_CP046056.1"/>
</dbReference>